<gene>
    <name evidence="2" type="ORF">RCOM_2048350</name>
</gene>
<name>B9TPP6_RICCO</name>
<evidence type="ECO:0000256" key="1">
    <source>
        <dbReference type="SAM" id="MobiDB-lite"/>
    </source>
</evidence>
<dbReference type="EMBL" id="EQ996323">
    <property type="protein sequence ID" value="EEF22169.1"/>
    <property type="molecule type" value="Genomic_DNA"/>
</dbReference>
<feature type="region of interest" description="Disordered" evidence="1">
    <location>
        <begin position="47"/>
        <end position="66"/>
    </location>
</feature>
<dbReference type="Proteomes" id="UP000008311">
    <property type="component" value="Unassembled WGS sequence"/>
</dbReference>
<keyword evidence="3" id="KW-1185">Reference proteome</keyword>
<proteinExistence type="predicted"/>
<sequence length="149" mass="16219">MQYGRTVSGGALTKAIPVVDDLDALRVSGHDGGYQSLAFVRHEQRDPVRKKNAGGRSAPTVGAEAKPVRRQMQRMLVGAACIRLGKDAAETIACNGAVEKGGPLVLATRNSYRFQHMKMRLQYLCYGRICFREDGNNLGENAVRNIDAA</sequence>
<feature type="non-terminal residue" evidence="2">
    <location>
        <position position="149"/>
    </location>
</feature>
<dbReference type="InParanoid" id="B9TPP6"/>
<protein>
    <submittedName>
        <fullName evidence="2">Uncharacterized protein</fullName>
    </submittedName>
</protein>
<reference evidence="3" key="1">
    <citation type="journal article" date="2010" name="Nat. Biotechnol.">
        <title>Draft genome sequence of the oilseed species Ricinus communis.</title>
        <authorList>
            <person name="Chan A.P."/>
            <person name="Crabtree J."/>
            <person name="Zhao Q."/>
            <person name="Lorenzi H."/>
            <person name="Orvis J."/>
            <person name="Puiu D."/>
            <person name="Melake-Berhan A."/>
            <person name="Jones K.M."/>
            <person name="Redman J."/>
            <person name="Chen G."/>
            <person name="Cahoon E.B."/>
            <person name="Gedil M."/>
            <person name="Stanke M."/>
            <person name="Haas B.J."/>
            <person name="Wortman J.R."/>
            <person name="Fraser-Liggett C.M."/>
            <person name="Ravel J."/>
            <person name="Rabinowicz P.D."/>
        </authorList>
    </citation>
    <scope>NUCLEOTIDE SEQUENCE [LARGE SCALE GENOMIC DNA]</scope>
    <source>
        <strain evidence="3">cv. Hale</strain>
    </source>
</reference>
<evidence type="ECO:0000313" key="3">
    <source>
        <dbReference type="Proteomes" id="UP000008311"/>
    </source>
</evidence>
<accession>B9TPP6</accession>
<organism evidence="2 3">
    <name type="scientific">Ricinus communis</name>
    <name type="common">Castor bean</name>
    <dbReference type="NCBI Taxonomy" id="3988"/>
    <lineage>
        <taxon>Eukaryota</taxon>
        <taxon>Viridiplantae</taxon>
        <taxon>Streptophyta</taxon>
        <taxon>Embryophyta</taxon>
        <taxon>Tracheophyta</taxon>
        <taxon>Spermatophyta</taxon>
        <taxon>Magnoliopsida</taxon>
        <taxon>eudicotyledons</taxon>
        <taxon>Gunneridae</taxon>
        <taxon>Pentapetalae</taxon>
        <taxon>rosids</taxon>
        <taxon>fabids</taxon>
        <taxon>Malpighiales</taxon>
        <taxon>Euphorbiaceae</taxon>
        <taxon>Acalyphoideae</taxon>
        <taxon>Acalypheae</taxon>
        <taxon>Ricinus</taxon>
    </lineage>
</organism>
<evidence type="ECO:0000313" key="2">
    <source>
        <dbReference type="EMBL" id="EEF22169.1"/>
    </source>
</evidence>
<dbReference type="AlphaFoldDB" id="B9TPP6"/>